<proteinExistence type="predicted"/>
<dbReference type="STRING" id="348151.IV55_GL001937"/>
<evidence type="ECO:0000313" key="6">
    <source>
        <dbReference type="EMBL" id="GEK28250.1"/>
    </source>
</evidence>
<comment type="caution">
    <text evidence="7">The sequence shown here is derived from an EMBL/GenBank/DDBJ whole genome shotgun (WGS) entry which is preliminary data.</text>
</comment>
<dbReference type="AlphaFoldDB" id="A0A0R2L6D3"/>
<keyword evidence="4" id="KW-0676">Redox-active center</keyword>
<dbReference type="CDD" id="cd03014">
    <property type="entry name" value="PRX_Atyp2cys"/>
    <property type="match status" value="1"/>
</dbReference>
<dbReference type="InterPro" id="IPR002065">
    <property type="entry name" value="TPX"/>
</dbReference>
<dbReference type="Gene3D" id="3.40.30.10">
    <property type="entry name" value="Glutaredoxin"/>
    <property type="match status" value="1"/>
</dbReference>
<gene>
    <name evidence="6" type="primary">tpx</name>
    <name evidence="7" type="ORF">IV55_GL001937</name>
    <name evidence="6" type="ORF">LSI01_05610</name>
</gene>
<dbReference type="PANTHER" id="PTHR43110:SF1">
    <property type="entry name" value="THIOL PEROXIDASE"/>
    <property type="match status" value="1"/>
</dbReference>
<accession>A0A0R2L6D3</accession>
<evidence type="ECO:0000256" key="3">
    <source>
        <dbReference type="ARBA" id="ARBA00023157"/>
    </source>
</evidence>
<dbReference type="InterPro" id="IPR013766">
    <property type="entry name" value="Thioredoxin_domain"/>
</dbReference>
<dbReference type="Proteomes" id="UP000051139">
    <property type="component" value="Unassembled WGS sequence"/>
</dbReference>
<evidence type="ECO:0000259" key="5">
    <source>
        <dbReference type="PROSITE" id="PS51352"/>
    </source>
</evidence>
<dbReference type="SUPFAM" id="SSF52833">
    <property type="entry name" value="Thioredoxin-like"/>
    <property type="match status" value="1"/>
</dbReference>
<dbReference type="PROSITE" id="PS51352">
    <property type="entry name" value="THIOREDOXIN_2"/>
    <property type="match status" value="1"/>
</dbReference>
<sequence length="165" mass="18392">MEITVRGEKVQLVGEPLKIGDELPHFKLFNQAGEKVKTVDLIGKPMVVSVVPDLHTDVCSLETKKFNQQADEFPDVPFLTISTNTPADQTDWCAAEGVKNLTLLSDHEESFGYATNLLIPDLDLLARCVYVVDGNGKIVYRDLLRELTDEPDYDKVLAQLAQFAK</sequence>
<keyword evidence="3" id="KW-1015">Disulfide bond</keyword>
<dbReference type="InterPro" id="IPR036249">
    <property type="entry name" value="Thioredoxin-like_sf"/>
</dbReference>
<organism evidence="7 8">
    <name type="scientific">Furfurilactobacillus siliginis</name>
    <dbReference type="NCBI Taxonomy" id="348151"/>
    <lineage>
        <taxon>Bacteria</taxon>
        <taxon>Bacillati</taxon>
        <taxon>Bacillota</taxon>
        <taxon>Bacilli</taxon>
        <taxon>Lactobacillales</taxon>
        <taxon>Lactobacillaceae</taxon>
        <taxon>Furfurilactobacillus</taxon>
    </lineage>
</organism>
<dbReference type="InterPro" id="IPR000866">
    <property type="entry name" value="AhpC/TSA"/>
</dbReference>
<reference evidence="7 8" key="1">
    <citation type="journal article" date="2015" name="Genome Announc.">
        <title>Expanding the biotechnology potential of lactobacilli through comparative genomics of 213 strains and associated genera.</title>
        <authorList>
            <person name="Sun Z."/>
            <person name="Harris H.M."/>
            <person name="McCann A."/>
            <person name="Guo C."/>
            <person name="Argimon S."/>
            <person name="Zhang W."/>
            <person name="Yang X."/>
            <person name="Jeffery I.B."/>
            <person name="Cooney J.C."/>
            <person name="Kagawa T.F."/>
            <person name="Liu W."/>
            <person name="Song Y."/>
            <person name="Salvetti E."/>
            <person name="Wrobel A."/>
            <person name="Rasinkangas P."/>
            <person name="Parkhill J."/>
            <person name="Rea M.C."/>
            <person name="O'Sullivan O."/>
            <person name="Ritari J."/>
            <person name="Douillard F.P."/>
            <person name="Paul Ross R."/>
            <person name="Yang R."/>
            <person name="Briner A.E."/>
            <person name="Felis G.E."/>
            <person name="de Vos W.M."/>
            <person name="Barrangou R."/>
            <person name="Klaenhammer T.R."/>
            <person name="Caufield P.W."/>
            <person name="Cui Y."/>
            <person name="Zhang H."/>
            <person name="O'Toole P.W."/>
        </authorList>
    </citation>
    <scope>NUCLEOTIDE SEQUENCE [LARGE SCALE GENOMIC DNA]</scope>
    <source>
        <strain evidence="7 8">DSM 22696</strain>
    </source>
</reference>
<dbReference type="InterPro" id="IPR050455">
    <property type="entry name" value="Tpx_Peroxidase_subfamily"/>
</dbReference>
<dbReference type="PATRIC" id="fig|348151.3.peg.1990"/>
<evidence type="ECO:0000256" key="4">
    <source>
        <dbReference type="ARBA" id="ARBA00023284"/>
    </source>
</evidence>
<name>A0A0R2L6D3_9LACO</name>
<dbReference type="NCBIfam" id="NF001808">
    <property type="entry name" value="PRK00522.1"/>
    <property type="match status" value="1"/>
</dbReference>
<protein>
    <submittedName>
        <fullName evidence="6">2-Cys peroxiredoxin</fullName>
    </submittedName>
    <submittedName>
        <fullName evidence="7">Redoxin domain-containing protein</fullName>
    </submittedName>
</protein>
<dbReference type="GO" id="GO:0008379">
    <property type="term" value="F:thioredoxin peroxidase activity"/>
    <property type="evidence" value="ECO:0007669"/>
    <property type="project" value="InterPro"/>
</dbReference>
<keyword evidence="1" id="KW-0575">Peroxidase</keyword>
<keyword evidence="8" id="KW-1185">Reference proteome</keyword>
<reference evidence="6 9" key="2">
    <citation type="submission" date="2019-07" db="EMBL/GenBank/DDBJ databases">
        <title>Whole genome shotgun sequence of Lactobacillus siliginis NBRC 101315.</title>
        <authorList>
            <person name="Hosoyama A."/>
            <person name="Uohara A."/>
            <person name="Ohji S."/>
            <person name="Ichikawa N."/>
        </authorList>
    </citation>
    <scope>NUCLEOTIDE SEQUENCE [LARGE SCALE GENOMIC DNA]</scope>
    <source>
        <strain evidence="6 9">NBRC 101315</strain>
    </source>
</reference>
<evidence type="ECO:0000313" key="8">
    <source>
        <dbReference type="Proteomes" id="UP000051139"/>
    </source>
</evidence>
<evidence type="ECO:0000313" key="9">
    <source>
        <dbReference type="Proteomes" id="UP000321429"/>
    </source>
</evidence>
<dbReference type="RefSeq" id="WP_057810655.1">
    <property type="nucleotide sequence ID" value="NZ_BJUD01000006.1"/>
</dbReference>
<dbReference type="Pfam" id="PF00578">
    <property type="entry name" value="AhpC-TSA"/>
    <property type="match status" value="1"/>
</dbReference>
<dbReference type="PANTHER" id="PTHR43110">
    <property type="entry name" value="THIOL PEROXIDASE"/>
    <property type="match status" value="1"/>
</dbReference>
<feature type="domain" description="Thioredoxin" evidence="5">
    <location>
        <begin position="17"/>
        <end position="165"/>
    </location>
</feature>
<keyword evidence="2" id="KW-0049">Antioxidant</keyword>
<evidence type="ECO:0000256" key="2">
    <source>
        <dbReference type="ARBA" id="ARBA00022862"/>
    </source>
</evidence>
<keyword evidence="1" id="KW-0560">Oxidoreductase</keyword>
<dbReference type="OrthoDB" id="9781543at2"/>
<dbReference type="EMBL" id="BJUD01000006">
    <property type="protein sequence ID" value="GEK28250.1"/>
    <property type="molecule type" value="Genomic_DNA"/>
</dbReference>
<evidence type="ECO:0000256" key="1">
    <source>
        <dbReference type="ARBA" id="ARBA00022559"/>
    </source>
</evidence>
<evidence type="ECO:0000313" key="7">
    <source>
        <dbReference type="EMBL" id="KRN95477.1"/>
    </source>
</evidence>
<dbReference type="EMBL" id="JQCB01000008">
    <property type="protein sequence ID" value="KRN95477.1"/>
    <property type="molecule type" value="Genomic_DNA"/>
</dbReference>
<dbReference type="Proteomes" id="UP000321429">
    <property type="component" value="Unassembled WGS sequence"/>
</dbReference>